<feature type="transmembrane region" description="Helical" evidence="1">
    <location>
        <begin position="230"/>
        <end position="247"/>
    </location>
</feature>
<feature type="transmembrane region" description="Helical" evidence="1">
    <location>
        <begin position="6"/>
        <end position="25"/>
    </location>
</feature>
<dbReference type="EMBL" id="NEXE01000389">
    <property type="protein sequence ID" value="PSN82086.1"/>
    <property type="molecule type" value="Genomic_DNA"/>
</dbReference>
<organism evidence="2 3">
    <name type="scientific">Candidatus Marsarchaeota G2 archaeon OSP_D</name>
    <dbReference type="NCBI Taxonomy" id="1978157"/>
    <lineage>
        <taxon>Archaea</taxon>
        <taxon>Candidatus Marsarchaeota</taxon>
        <taxon>Candidatus Marsarchaeota group 2</taxon>
    </lineage>
</organism>
<evidence type="ECO:0000256" key="1">
    <source>
        <dbReference type="SAM" id="Phobius"/>
    </source>
</evidence>
<evidence type="ECO:0000313" key="3">
    <source>
        <dbReference type="Proteomes" id="UP000240322"/>
    </source>
</evidence>
<feature type="transmembrane region" description="Helical" evidence="1">
    <location>
        <begin position="37"/>
        <end position="55"/>
    </location>
</feature>
<comment type="caution">
    <text evidence="2">The sequence shown here is derived from an EMBL/GenBank/DDBJ whole genome shotgun (WGS) entry which is preliminary data.</text>
</comment>
<evidence type="ECO:0008006" key="4">
    <source>
        <dbReference type="Google" id="ProtNLM"/>
    </source>
</evidence>
<dbReference type="Proteomes" id="UP000240322">
    <property type="component" value="Unassembled WGS sequence"/>
</dbReference>
<feature type="transmembrane region" description="Helical" evidence="1">
    <location>
        <begin position="131"/>
        <end position="148"/>
    </location>
</feature>
<gene>
    <name evidence="2" type="ORF">B9Q03_14635</name>
</gene>
<name>A0A2R6A6Q5_9ARCH</name>
<dbReference type="AlphaFoldDB" id="A0A2R6A6Q5"/>
<accession>A0A2R6A6Q5</accession>
<sequence length="248" mass="26481">MASLVEVFIFSAIMGLSIYLSLPLVMSKTIRRDRTILLNAVAVGILVFLIGDVFSDVSSNLYNGSLYGYGTSPSLDLTFTASLVLGFLLLLMLGERSRGGLSPTRLSLLIALGIGFQNLTEGLVFGSLGSIIGITGITLVVLLGFTLQNATEGFPIASPFIAKTEQKSLILVVPLLLIGGLPTILGAVVGYYYNFTAFDTFFDGLAIGGILYVILPIIKTLFRETNTSRTVYLGVFLGFILGFAVNLL</sequence>
<feature type="transmembrane region" description="Helical" evidence="1">
    <location>
        <begin position="106"/>
        <end position="125"/>
    </location>
</feature>
<keyword evidence="1" id="KW-0472">Membrane</keyword>
<evidence type="ECO:0000313" key="2">
    <source>
        <dbReference type="EMBL" id="PSN82086.1"/>
    </source>
</evidence>
<keyword evidence="1" id="KW-1133">Transmembrane helix</keyword>
<reference evidence="2 3" key="1">
    <citation type="submission" date="2017-04" db="EMBL/GenBank/DDBJ databases">
        <title>Novel microbial lineages endemic to geothermal iron-oxide mats fill important gaps in the evolutionary history of Archaea.</title>
        <authorList>
            <person name="Jay Z.J."/>
            <person name="Beam J.P."/>
            <person name="Dlakic M."/>
            <person name="Rusch D.B."/>
            <person name="Kozubal M.A."/>
            <person name="Inskeep W.P."/>
        </authorList>
    </citation>
    <scope>NUCLEOTIDE SEQUENCE [LARGE SCALE GENOMIC DNA]</scope>
    <source>
        <strain evidence="2">OSP_D</strain>
    </source>
</reference>
<keyword evidence="1" id="KW-0812">Transmembrane</keyword>
<feature type="transmembrane region" description="Helical" evidence="1">
    <location>
        <begin position="169"/>
        <end position="194"/>
    </location>
</feature>
<protein>
    <recommendedName>
        <fullName evidence="4">Zinc permease</fullName>
    </recommendedName>
</protein>
<proteinExistence type="predicted"/>
<feature type="transmembrane region" description="Helical" evidence="1">
    <location>
        <begin position="200"/>
        <end position="218"/>
    </location>
</feature>
<feature type="transmembrane region" description="Helical" evidence="1">
    <location>
        <begin position="75"/>
        <end position="94"/>
    </location>
</feature>